<evidence type="ECO:0000256" key="6">
    <source>
        <dbReference type="PROSITE-ProRule" id="PRU00042"/>
    </source>
</evidence>
<evidence type="ECO:0000313" key="10">
    <source>
        <dbReference type="EMBL" id="CBJ05862.1"/>
    </source>
</evidence>
<dbReference type="SMART" id="SM00355">
    <property type="entry name" value="ZnF_C2H2"/>
    <property type="match status" value="2"/>
</dbReference>
<dbReference type="Pfam" id="PF00096">
    <property type="entry name" value="zf-C2H2"/>
    <property type="match status" value="1"/>
</dbReference>
<keyword evidence="4" id="KW-0677">Repeat</keyword>
<comment type="subcellular location">
    <subcellularLocation>
        <location evidence="1">Nucleus</location>
    </subcellularLocation>
</comment>
<feature type="compositionally biased region" description="Polar residues" evidence="7">
    <location>
        <begin position="252"/>
        <end position="264"/>
    </location>
</feature>
<evidence type="ECO:0000256" key="5">
    <source>
        <dbReference type="ARBA" id="ARBA00023242"/>
    </source>
</evidence>
<dbReference type="Gene3D" id="3.30.710.10">
    <property type="entry name" value="Potassium Channel Kv1.1, Chain A"/>
    <property type="match status" value="1"/>
</dbReference>
<feature type="region of interest" description="Disordered" evidence="7">
    <location>
        <begin position="383"/>
        <end position="403"/>
    </location>
</feature>
<sequence length="508" mass="54830">MADTQHFCLRWNNYQSSITSAFENLRDDEDFVDVTLACDGKSLKAHRVVLSACSPYFRELLKSTPCKHPVIVLQDVAFADLHALVEFIYHGEVNVHQRNLSSFLKTAEVLRVSGLTQQAEDRDEFPAQLQGSRCHQQSFSDKLVEDALFTSPPSPPPPSQHSNATSGGATVNQLLRRAAAAAIASSSGRRERHNSAEQQSDSSEQSQHSAPSKRARTSANVENSNHNNGETTSASTNQVSATDFSSSPFSSKQANQGSTTANNNRKADSEGNAASGDGDSSPSPTSGMLDGVKSEPLELLCGTAEMDNSNDSVEATGGDIPSAGHQQSSLSAGDHDDHDSIQGHPASAYLASESKLFASATSGSFNFSMAALAADHPALPGIGGQGLQGSTDGSAGTSSQGGVAVPMWLPMREKIQNELRLEAERGFVCEECGKVLRSPITLKRHVLDLHREQTERFWCNVCQKCYRTKNSLVVHLCKYHQKNKAPPTIAPILKRDNQSLFSEQWHPQ</sequence>
<protein>
    <submittedName>
        <fullName evidence="10">Broad-complex, isoform Z6</fullName>
    </submittedName>
</protein>
<dbReference type="InterPro" id="IPR011333">
    <property type="entry name" value="SKP1/BTB/POZ_sf"/>
</dbReference>
<dbReference type="InterPro" id="IPR051095">
    <property type="entry name" value="Dros_DevTransReg"/>
</dbReference>
<feature type="domain" description="C2H2-type" evidence="9">
    <location>
        <begin position="457"/>
        <end position="485"/>
    </location>
</feature>
<evidence type="ECO:0000256" key="7">
    <source>
        <dbReference type="SAM" id="MobiDB-lite"/>
    </source>
</evidence>
<dbReference type="InterPro" id="IPR000210">
    <property type="entry name" value="BTB/POZ_dom"/>
</dbReference>
<feature type="region of interest" description="Disordered" evidence="7">
    <location>
        <begin position="307"/>
        <end position="343"/>
    </location>
</feature>
<feature type="region of interest" description="Disordered" evidence="7">
    <location>
        <begin position="147"/>
        <end position="167"/>
    </location>
</feature>
<evidence type="ECO:0000256" key="2">
    <source>
        <dbReference type="ARBA" id="ARBA00022473"/>
    </source>
</evidence>
<keyword evidence="6" id="KW-0863">Zinc-finger</keyword>
<dbReference type="GO" id="GO:0048813">
    <property type="term" value="P:dendrite morphogenesis"/>
    <property type="evidence" value="ECO:0007669"/>
    <property type="project" value="UniProtKB-ARBA"/>
</dbReference>
<dbReference type="PROSITE" id="PS50157">
    <property type="entry name" value="ZINC_FINGER_C2H2_2"/>
    <property type="match status" value="2"/>
</dbReference>
<dbReference type="GO" id="GO:0006357">
    <property type="term" value="P:regulation of transcription by RNA polymerase II"/>
    <property type="evidence" value="ECO:0007669"/>
    <property type="project" value="TreeGrafter"/>
</dbReference>
<keyword evidence="2" id="KW-0217">Developmental protein</keyword>
<organism evidence="10">
    <name type="scientific">Blattella germanica</name>
    <name type="common">German cockroach</name>
    <name type="synonym">Blatta germanica</name>
    <dbReference type="NCBI Taxonomy" id="6973"/>
    <lineage>
        <taxon>Eukaryota</taxon>
        <taxon>Metazoa</taxon>
        <taxon>Ecdysozoa</taxon>
        <taxon>Arthropoda</taxon>
        <taxon>Hexapoda</taxon>
        <taxon>Insecta</taxon>
        <taxon>Pterygota</taxon>
        <taxon>Neoptera</taxon>
        <taxon>Polyneoptera</taxon>
        <taxon>Dictyoptera</taxon>
        <taxon>Blattodea</taxon>
        <taxon>Blaberoidea</taxon>
        <taxon>Blattellidae</taxon>
        <taxon>Blattella</taxon>
    </lineage>
</organism>
<feature type="region of interest" description="Disordered" evidence="7">
    <location>
        <begin position="180"/>
        <end position="292"/>
    </location>
</feature>
<dbReference type="CDD" id="cd18315">
    <property type="entry name" value="BTB_POZ_BAB-like"/>
    <property type="match status" value="1"/>
</dbReference>
<dbReference type="PROSITE" id="PS00028">
    <property type="entry name" value="ZINC_FINGER_C2H2_1"/>
    <property type="match status" value="2"/>
</dbReference>
<dbReference type="GO" id="GO:0005634">
    <property type="term" value="C:nucleus"/>
    <property type="evidence" value="ECO:0007669"/>
    <property type="project" value="UniProtKB-SubCell"/>
</dbReference>
<evidence type="ECO:0000259" key="8">
    <source>
        <dbReference type="PROSITE" id="PS50097"/>
    </source>
</evidence>
<dbReference type="GO" id="GO:0061061">
    <property type="term" value="P:muscle structure development"/>
    <property type="evidence" value="ECO:0007669"/>
    <property type="project" value="UniProtKB-ARBA"/>
</dbReference>
<feature type="compositionally biased region" description="Low complexity" evidence="7">
    <location>
        <begin position="270"/>
        <end position="287"/>
    </location>
</feature>
<dbReference type="Pfam" id="PF00651">
    <property type="entry name" value="BTB"/>
    <property type="match status" value="1"/>
</dbReference>
<dbReference type="SUPFAM" id="SSF54695">
    <property type="entry name" value="POZ domain"/>
    <property type="match status" value="1"/>
</dbReference>
<dbReference type="InterPro" id="IPR036236">
    <property type="entry name" value="Znf_C2H2_sf"/>
</dbReference>
<evidence type="ECO:0000256" key="4">
    <source>
        <dbReference type="ARBA" id="ARBA00022737"/>
    </source>
</evidence>
<dbReference type="GO" id="GO:0007423">
    <property type="term" value="P:sensory organ development"/>
    <property type="evidence" value="ECO:0007669"/>
    <property type="project" value="UniProtKB-ARBA"/>
</dbReference>
<keyword evidence="5" id="KW-0539">Nucleus</keyword>
<keyword evidence="6" id="KW-0862">Zinc</keyword>
<feature type="domain" description="C2H2-type" evidence="9">
    <location>
        <begin position="427"/>
        <end position="455"/>
    </location>
</feature>
<name>D7G9N3_BLAGE</name>
<dbReference type="InterPro" id="IPR013087">
    <property type="entry name" value="Znf_C2H2_type"/>
</dbReference>
<dbReference type="PANTHER" id="PTHR23110:SF99">
    <property type="entry name" value="BROAD-COMPLEX CORE PROTEIN ISOFORM 6"/>
    <property type="match status" value="1"/>
</dbReference>
<dbReference type="SUPFAM" id="SSF57667">
    <property type="entry name" value="beta-beta-alpha zinc fingers"/>
    <property type="match status" value="1"/>
</dbReference>
<feature type="domain" description="BTB" evidence="8">
    <location>
        <begin position="32"/>
        <end position="97"/>
    </location>
</feature>
<dbReference type="Gene3D" id="3.30.160.60">
    <property type="entry name" value="Classic Zinc Finger"/>
    <property type="match status" value="1"/>
</dbReference>
<evidence type="ECO:0000259" key="9">
    <source>
        <dbReference type="PROSITE" id="PS50157"/>
    </source>
</evidence>
<dbReference type="SMART" id="SM00225">
    <property type="entry name" value="BTB"/>
    <property type="match status" value="1"/>
</dbReference>
<proteinExistence type="evidence at transcript level"/>
<dbReference type="GO" id="GO:0008270">
    <property type="term" value="F:zinc ion binding"/>
    <property type="evidence" value="ECO:0007669"/>
    <property type="project" value="UniProtKB-KW"/>
</dbReference>
<accession>D7G9N3</accession>
<dbReference type="EMBL" id="FN651779">
    <property type="protein sequence ID" value="CBJ05862.1"/>
    <property type="molecule type" value="mRNA"/>
</dbReference>
<dbReference type="FunFam" id="3.30.710.10:FF:000118">
    <property type="entry name" value="Abrupt, isoform B"/>
    <property type="match status" value="1"/>
</dbReference>
<feature type="compositionally biased region" description="Polar residues" evidence="7">
    <location>
        <begin position="217"/>
        <end position="243"/>
    </location>
</feature>
<gene>
    <name evidence="10" type="primary">br</name>
</gene>
<evidence type="ECO:0000256" key="3">
    <source>
        <dbReference type="ARBA" id="ARBA00022723"/>
    </source>
</evidence>
<evidence type="ECO:0000256" key="1">
    <source>
        <dbReference type="ARBA" id="ARBA00004123"/>
    </source>
</evidence>
<feature type="compositionally biased region" description="Polar residues" evidence="7">
    <location>
        <begin position="388"/>
        <end position="401"/>
    </location>
</feature>
<dbReference type="GO" id="GO:0030707">
    <property type="term" value="P:follicle cell of egg chamber development"/>
    <property type="evidence" value="ECO:0007669"/>
    <property type="project" value="UniProtKB-ARBA"/>
</dbReference>
<dbReference type="PROSITE" id="PS50097">
    <property type="entry name" value="BTB"/>
    <property type="match status" value="1"/>
</dbReference>
<keyword evidence="3" id="KW-0479">Metal-binding</keyword>
<feature type="compositionally biased region" description="Low complexity" evidence="7">
    <location>
        <begin position="196"/>
        <end position="210"/>
    </location>
</feature>
<dbReference type="PANTHER" id="PTHR23110">
    <property type="entry name" value="BTB DOMAIN TRANSCRIPTION FACTOR"/>
    <property type="match status" value="1"/>
</dbReference>
<reference evidence="10" key="1">
    <citation type="journal article" date="2010" name="Insect Biochem. Mol. Biol.">
        <title>Key roles of Broad-complex in insect embryogenesis.</title>
        <authorList>
            <person name="Piulachs M.D."/>
            <person name="Pagone V."/>
            <person name="Belles X."/>
        </authorList>
    </citation>
    <scope>NUCLEOTIDE SEQUENCE</scope>
    <source>
        <tissue evidence="10">Ovary</tissue>
    </source>
</reference>
<dbReference type="AlphaFoldDB" id="D7G9N3"/>